<evidence type="ECO:0000256" key="11">
    <source>
        <dbReference type="SAM" id="Phobius"/>
    </source>
</evidence>
<keyword evidence="6" id="KW-0418">Kinase</keyword>
<keyword evidence="8" id="KW-0902">Two-component regulatory system</keyword>
<dbReference type="InterPro" id="IPR050482">
    <property type="entry name" value="Sensor_HK_TwoCompSys"/>
</dbReference>
<evidence type="ECO:0000256" key="6">
    <source>
        <dbReference type="ARBA" id="ARBA00022777"/>
    </source>
</evidence>
<dbReference type="AlphaFoldDB" id="A0A921HZK7"/>
<keyword evidence="11" id="KW-1133">Transmembrane helix</keyword>
<reference evidence="13" key="2">
    <citation type="submission" date="2021-09" db="EMBL/GenBank/DDBJ databases">
        <authorList>
            <person name="Gilroy R."/>
        </authorList>
    </citation>
    <scope>NUCLEOTIDE SEQUENCE</scope>
    <source>
        <strain evidence="13">CHK55-1828</strain>
    </source>
</reference>
<dbReference type="SMART" id="SM00028">
    <property type="entry name" value="TPR"/>
    <property type="match status" value="5"/>
</dbReference>
<keyword evidence="7" id="KW-0067">ATP-binding</keyword>
<keyword evidence="10" id="KW-0175">Coiled coil</keyword>
<proteinExistence type="predicted"/>
<dbReference type="Pfam" id="PF13374">
    <property type="entry name" value="TPR_10"/>
    <property type="match status" value="1"/>
</dbReference>
<dbReference type="Proteomes" id="UP000717835">
    <property type="component" value="Unassembled WGS sequence"/>
</dbReference>
<dbReference type="GO" id="GO:0016020">
    <property type="term" value="C:membrane"/>
    <property type="evidence" value="ECO:0007669"/>
    <property type="project" value="InterPro"/>
</dbReference>
<evidence type="ECO:0000259" key="12">
    <source>
        <dbReference type="Pfam" id="PF07730"/>
    </source>
</evidence>
<dbReference type="InterPro" id="IPR011990">
    <property type="entry name" value="TPR-like_helical_dom_sf"/>
</dbReference>
<comment type="caution">
    <text evidence="13">The sequence shown here is derived from an EMBL/GenBank/DDBJ whole genome shotgun (WGS) entry which is preliminary data.</text>
</comment>
<dbReference type="SUPFAM" id="SSF55874">
    <property type="entry name" value="ATPase domain of HSP90 chaperone/DNA topoisomerase II/histidine kinase"/>
    <property type="match status" value="1"/>
</dbReference>
<feature type="domain" description="Signal transduction histidine kinase subgroup 3 dimerisation and phosphoacceptor" evidence="12">
    <location>
        <begin position="445"/>
        <end position="493"/>
    </location>
</feature>
<dbReference type="PROSITE" id="PS50005">
    <property type="entry name" value="TPR"/>
    <property type="match status" value="1"/>
</dbReference>
<evidence type="ECO:0000256" key="9">
    <source>
        <dbReference type="PROSITE-ProRule" id="PRU00339"/>
    </source>
</evidence>
<evidence type="ECO:0000313" key="14">
    <source>
        <dbReference type="Proteomes" id="UP000717835"/>
    </source>
</evidence>
<dbReference type="EMBL" id="DYVX01000094">
    <property type="protein sequence ID" value="HJF93062.1"/>
    <property type="molecule type" value="Genomic_DNA"/>
</dbReference>
<dbReference type="GO" id="GO:0000155">
    <property type="term" value="F:phosphorelay sensor kinase activity"/>
    <property type="evidence" value="ECO:0007669"/>
    <property type="project" value="InterPro"/>
</dbReference>
<reference evidence="13" key="1">
    <citation type="journal article" date="2021" name="PeerJ">
        <title>Extensive microbial diversity within the chicken gut microbiome revealed by metagenomics and culture.</title>
        <authorList>
            <person name="Gilroy R."/>
            <person name="Ravi A."/>
            <person name="Getino M."/>
            <person name="Pursley I."/>
            <person name="Horton D.L."/>
            <person name="Alikhan N.F."/>
            <person name="Baker D."/>
            <person name="Gharbi K."/>
            <person name="Hall N."/>
            <person name="Watson M."/>
            <person name="Adriaenssens E.M."/>
            <person name="Foster-Nyarko E."/>
            <person name="Jarju S."/>
            <person name="Secka A."/>
            <person name="Antonio M."/>
            <person name="Oren A."/>
            <person name="Chaudhuri R.R."/>
            <person name="La Ragione R."/>
            <person name="Hildebrand F."/>
            <person name="Pallen M.J."/>
        </authorList>
    </citation>
    <scope>NUCLEOTIDE SEQUENCE</scope>
    <source>
        <strain evidence="13">CHK55-1828</strain>
    </source>
</reference>
<evidence type="ECO:0000256" key="7">
    <source>
        <dbReference type="ARBA" id="ARBA00022840"/>
    </source>
</evidence>
<keyword evidence="5" id="KW-0547">Nucleotide-binding</keyword>
<feature type="transmembrane region" description="Helical" evidence="11">
    <location>
        <begin position="398"/>
        <end position="419"/>
    </location>
</feature>
<dbReference type="Gene3D" id="1.25.40.10">
    <property type="entry name" value="Tetratricopeptide repeat domain"/>
    <property type="match status" value="2"/>
</dbReference>
<keyword evidence="3" id="KW-0597">Phosphoprotein</keyword>
<evidence type="ECO:0000256" key="3">
    <source>
        <dbReference type="ARBA" id="ARBA00022553"/>
    </source>
</evidence>
<name>A0A921HZK7_9BACT</name>
<keyword evidence="11" id="KW-0472">Membrane</keyword>
<comment type="catalytic activity">
    <reaction evidence="1">
        <text>ATP + protein L-histidine = ADP + protein N-phospho-L-histidine.</text>
        <dbReference type="EC" id="2.7.13.3"/>
    </reaction>
</comment>
<evidence type="ECO:0000256" key="8">
    <source>
        <dbReference type="ARBA" id="ARBA00023012"/>
    </source>
</evidence>
<dbReference type="InterPro" id="IPR036890">
    <property type="entry name" value="HATPase_C_sf"/>
</dbReference>
<evidence type="ECO:0000256" key="5">
    <source>
        <dbReference type="ARBA" id="ARBA00022741"/>
    </source>
</evidence>
<dbReference type="GO" id="GO:0005524">
    <property type="term" value="F:ATP binding"/>
    <property type="evidence" value="ECO:0007669"/>
    <property type="project" value="UniProtKB-KW"/>
</dbReference>
<feature type="coiled-coil region" evidence="10">
    <location>
        <begin position="425"/>
        <end position="452"/>
    </location>
</feature>
<accession>A0A921HZK7</accession>
<evidence type="ECO:0000256" key="1">
    <source>
        <dbReference type="ARBA" id="ARBA00000085"/>
    </source>
</evidence>
<keyword evidence="9" id="KW-0802">TPR repeat</keyword>
<dbReference type="InterPro" id="IPR019734">
    <property type="entry name" value="TPR_rpt"/>
</dbReference>
<dbReference type="Pfam" id="PF07730">
    <property type="entry name" value="HisKA_3"/>
    <property type="match status" value="1"/>
</dbReference>
<keyword evidence="4" id="KW-0808">Transferase</keyword>
<dbReference type="Pfam" id="PF13424">
    <property type="entry name" value="TPR_12"/>
    <property type="match status" value="1"/>
</dbReference>
<dbReference type="RefSeq" id="WP_022019714.1">
    <property type="nucleotide sequence ID" value="NZ_DYVX01000094.1"/>
</dbReference>
<dbReference type="OrthoDB" id="9778366at2"/>
<dbReference type="Gene3D" id="1.20.5.1930">
    <property type="match status" value="1"/>
</dbReference>
<dbReference type="Gene3D" id="3.30.565.10">
    <property type="entry name" value="Histidine kinase-like ATPase, C-terminal domain"/>
    <property type="match status" value="1"/>
</dbReference>
<evidence type="ECO:0000256" key="4">
    <source>
        <dbReference type="ARBA" id="ARBA00022679"/>
    </source>
</evidence>
<keyword evidence="11" id="KW-0812">Transmembrane</keyword>
<evidence type="ECO:0000256" key="10">
    <source>
        <dbReference type="SAM" id="Coils"/>
    </source>
</evidence>
<gene>
    <name evidence="13" type="ORF">K8W02_11880</name>
</gene>
<dbReference type="EC" id="2.7.13.3" evidence="2"/>
<dbReference type="GO" id="GO:0046983">
    <property type="term" value="F:protein dimerization activity"/>
    <property type="evidence" value="ECO:0007669"/>
    <property type="project" value="InterPro"/>
</dbReference>
<sequence length="637" mass="71604">MKRLIVWILLLPLVAVWGQSPDPELAECRAALARACESGHRDSLSAACCHLSEYYAYRDVDSTRYYCEEGLKYADRDKAEPYVVLLVNLAVTYLDEGRMDECLPAFRKALSEAVRLHLDAEEQAGILSSIGVCYRRMSMPDSALVYYNRALDLLGVEKSDATGSRTQLLTNIAVLYANTSRLEEAETYIRRAMEVVPTCGDMDMVIHAASTAGAIFSLCGKEEDGIKAIRQALDMASEQKKPKFVLRCLTYLAGTYGRLGNRAELMKCVAEAEPLLAVLPENSTEVLGFYERLYEVYAGMGRYRESLDIQHRLLGLKDVNMAVPLDRLYLDMARNYKGLKDYARAFDCYERAVTVADSLHTAQVEAELSELSVKYDTKEKELEIVHLNEQQLKQRNRIMQLGFVAVTAVGVVVLLVIWYELRRRRQKKEEELKLAQRYIEGLERERRRLAKDLHDGVCNDLLGIGMQLQCLPPTEQGKAEVKAMLEKVRQDVRLISHELMPPQFQRVTLKEVVEDYAGRILAAQPAEWALAVDDGGCDWSRVPEDQAYEVYRILQELLSNVLKHAEATRIDLRLCLSKKDLVLQIAYCGKPCPSHAGKGNGIGLTTVSERAKSIGAAFTVAAENGEQRMTLNVPLAV</sequence>
<dbReference type="PANTHER" id="PTHR24421">
    <property type="entry name" value="NITRATE/NITRITE SENSOR PROTEIN NARX-RELATED"/>
    <property type="match status" value="1"/>
</dbReference>
<organism evidence="13 14">
    <name type="scientific">Mediterranea massiliensis</name>
    <dbReference type="NCBI Taxonomy" id="1841865"/>
    <lineage>
        <taxon>Bacteria</taxon>
        <taxon>Pseudomonadati</taxon>
        <taxon>Bacteroidota</taxon>
        <taxon>Bacteroidia</taxon>
        <taxon>Bacteroidales</taxon>
        <taxon>Bacteroidaceae</taxon>
        <taxon>Mediterranea</taxon>
    </lineage>
</organism>
<evidence type="ECO:0000313" key="13">
    <source>
        <dbReference type="EMBL" id="HJF93062.1"/>
    </source>
</evidence>
<feature type="repeat" description="TPR" evidence="9">
    <location>
        <begin position="166"/>
        <end position="199"/>
    </location>
</feature>
<dbReference type="CDD" id="cd16917">
    <property type="entry name" value="HATPase_UhpB-NarQ-NarX-like"/>
    <property type="match status" value="1"/>
</dbReference>
<dbReference type="PANTHER" id="PTHR24421:SF10">
    <property type="entry name" value="NITRATE_NITRITE SENSOR PROTEIN NARQ"/>
    <property type="match status" value="1"/>
</dbReference>
<dbReference type="InterPro" id="IPR011712">
    <property type="entry name" value="Sig_transdc_His_kin_sub3_dim/P"/>
</dbReference>
<dbReference type="Pfam" id="PF13181">
    <property type="entry name" value="TPR_8"/>
    <property type="match status" value="1"/>
</dbReference>
<dbReference type="SUPFAM" id="SSF48452">
    <property type="entry name" value="TPR-like"/>
    <property type="match status" value="3"/>
</dbReference>
<protein>
    <recommendedName>
        <fullName evidence="2">histidine kinase</fullName>
        <ecNumber evidence="2">2.7.13.3</ecNumber>
    </recommendedName>
</protein>
<evidence type="ECO:0000256" key="2">
    <source>
        <dbReference type="ARBA" id="ARBA00012438"/>
    </source>
</evidence>